<gene>
    <name evidence="1" type="ORF">F511_40120</name>
</gene>
<dbReference type="Proteomes" id="UP000250235">
    <property type="component" value="Unassembled WGS sequence"/>
</dbReference>
<sequence>MDSFAYVEPSTDRYAYVEQLYLFLVVSRKEKLEKMDSAVEVFSNDDGAVSRIYDVSNISRQLYGICDDDINSDVITISRWIKRSAKEKLLTDEKNKGEVEVAFISKLKYIQSQATVQPVESYSGLFNQPLELNVSAVANEGEPAVARSVVMKKRQQLSEQLLNKLLKHIQLLGCNQPLKWNESMVDIESCNCLKSRGKDLYYSGK</sequence>
<evidence type="ECO:0000313" key="1">
    <source>
        <dbReference type="EMBL" id="KZV23434.1"/>
    </source>
</evidence>
<proteinExistence type="predicted"/>
<reference evidence="1 2" key="1">
    <citation type="journal article" date="2015" name="Proc. Natl. Acad. Sci. U.S.A.">
        <title>The resurrection genome of Boea hygrometrica: A blueprint for survival of dehydration.</title>
        <authorList>
            <person name="Xiao L."/>
            <person name="Yang G."/>
            <person name="Zhang L."/>
            <person name="Yang X."/>
            <person name="Zhao S."/>
            <person name="Ji Z."/>
            <person name="Zhou Q."/>
            <person name="Hu M."/>
            <person name="Wang Y."/>
            <person name="Chen M."/>
            <person name="Xu Y."/>
            <person name="Jin H."/>
            <person name="Xiao X."/>
            <person name="Hu G."/>
            <person name="Bao F."/>
            <person name="Hu Y."/>
            <person name="Wan P."/>
            <person name="Li L."/>
            <person name="Deng X."/>
            <person name="Kuang T."/>
            <person name="Xiang C."/>
            <person name="Zhu J.K."/>
            <person name="Oliver M.J."/>
            <person name="He Y."/>
        </authorList>
    </citation>
    <scope>NUCLEOTIDE SEQUENCE [LARGE SCALE GENOMIC DNA]</scope>
    <source>
        <strain evidence="2">cv. XS01</strain>
    </source>
</reference>
<name>A0A2Z7ANR3_9LAMI</name>
<keyword evidence="2" id="KW-1185">Reference proteome</keyword>
<accession>A0A2Z7ANR3</accession>
<protein>
    <submittedName>
        <fullName evidence="1">Uncharacterized protein</fullName>
    </submittedName>
</protein>
<organism evidence="1 2">
    <name type="scientific">Dorcoceras hygrometricum</name>
    <dbReference type="NCBI Taxonomy" id="472368"/>
    <lineage>
        <taxon>Eukaryota</taxon>
        <taxon>Viridiplantae</taxon>
        <taxon>Streptophyta</taxon>
        <taxon>Embryophyta</taxon>
        <taxon>Tracheophyta</taxon>
        <taxon>Spermatophyta</taxon>
        <taxon>Magnoliopsida</taxon>
        <taxon>eudicotyledons</taxon>
        <taxon>Gunneridae</taxon>
        <taxon>Pentapetalae</taxon>
        <taxon>asterids</taxon>
        <taxon>lamiids</taxon>
        <taxon>Lamiales</taxon>
        <taxon>Gesneriaceae</taxon>
        <taxon>Didymocarpoideae</taxon>
        <taxon>Trichosporeae</taxon>
        <taxon>Loxocarpinae</taxon>
        <taxon>Dorcoceras</taxon>
    </lineage>
</organism>
<dbReference type="AlphaFoldDB" id="A0A2Z7ANR3"/>
<evidence type="ECO:0000313" key="2">
    <source>
        <dbReference type="Proteomes" id="UP000250235"/>
    </source>
</evidence>
<dbReference type="EMBL" id="KV013544">
    <property type="protein sequence ID" value="KZV23434.1"/>
    <property type="molecule type" value="Genomic_DNA"/>
</dbReference>